<evidence type="ECO:0000256" key="4">
    <source>
        <dbReference type="SAM" id="SignalP"/>
    </source>
</evidence>
<dbReference type="SUPFAM" id="SSF50993">
    <property type="entry name" value="Peptidase/esterase 'gauge' domain"/>
    <property type="match status" value="1"/>
</dbReference>
<dbReference type="PANTHER" id="PTHR42881">
    <property type="entry name" value="PROLYL ENDOPEPTIDASE"/>
    <property type="match status" value="1"/>
</dbReference>
<feature type="signal peptide" evidence="4">
    <location>
        <begin position="1"/>
        <end position="27"/>
    </location>
</feature>
<evidence type="ECO:0000313" key="7">
    <source>
        <dbReference type="EMBL" id="MCL1634886.1"/>
    </source>
</evidence>
<evidence type="ECO:0000256" key="1">
    <source>
        <dbReference type="ARBA" id="ARBA00022670"/>
    </source>
</evidence>
<accession>A0ABT0MJ42</accession>
<evidence type="ECO:0000313" key="8">
    <source>
        <dbReference type="Proteomes" id="UP001431217"/>
    </source>
</evidence>
<organism evidence="7 8">
    <name type="scientific">Luteimonas galliterrae</name>
    <dbReference type="NCBI Taxonomy" id="2940486"/>
    <lineage>
        <taxon>Bacteria</taxon>
        <taxon>Pseudomonadati</taxon>
        <taxon>Pseudomonadota</taxon>
        <taxon>Gammaproteobacteria</taxon>
        <taxon>Lysobacterales</taxon>
        <taxon>Lysobacteraceae</taxon>
        <taxon>Luteimonas</taxon>
    </lineage>
</organism>
<proteinExistence type="predicted"/>
<feature type="domain" description="Peptidase S9 prolyl oligopeptidase catalytic" evidence="5">
    <location>
        <begin position="509"/>
        <end position="709"/>
    </location>
</feature>
<keyword evidence="3" id="KW-0720">Serine protease</keyword>
<evidence type="ECO:0000259" key="6">
    <source>
        <dbReference type="Pfam" id="PF02897"/>
    </source>
</evidence>
<dbReference type="PRINTS" id="PR00862">
    <property type="entry name" value="PROLIGOPTASE"/>
</dbReference>
<keyword evidence="4" id="KW-0732">Signal</keyword>
<keyword evidence="8" id="KW-1185">Reference proteome</keyword>
<dbReference type="Proteomes" id="UP001431217">
    <property type="component" value="Unassembled WGS sequence"/>
</dbReference>
<keyword evidence="2" id="KW-0378">Hydrolase</keyword>
<gene>
    <name evidence="7" type="ORF">M2650_09615</name>
</gene>
<evidence type="ECO:0000259" key="5">
    <source>
        <dbReference type="Pfam" id="PF00326"/>
    </source>
</evidence>
<dbReference type="RefSeq" id="WP_249473697.1">
    <property type="nucleotide sequence ID" value="NZ_JAMBEP010000001.1"/>
</dbReference>
<evidence type="ECO:0000256" key="3">
    <source>
        <dbReference type="ARBA" id="ARBA00022825"/>
    </source>
</evidence>
<dbReference type="Gene3D" id="3.40.50.1820">
    <property type="entry name" value="alpha/beta hydrolase"/>
    <property type="match status" value="1"/>
</dbReference>
<keyword evidence="1" id="KW-0645">Protease</keyword>
<dbReference type="Pfam" id="PF02897">
    <property type="entry name" value="Peptidase_S9_N"/>
    <property type="match status" value="1"/>
</dbReference>
<protein>
    <submittedName>
        <fullName evidence="7">Prolyl oligopeptidase family serine peptidase</fullName>
    </submittedName>
</protein>
<feature type="domain" description="Peptidase S9A N-terminal" evidence="6">
    <location>
        <begin position="34"/>
        <end position="427"/>
    </location>
</feature>
<dbReference type="InterPro" id="IPR002470">
    <property type="entry name" value="Peptidase_S9A"/>
</dbReference>
<name>A0ABT0MJ42_9GAMM</name>
<reference evidence="7 8" key="1">
    <citation type="submission" date="2022-05" db="EMBL/GenBank/DDBJ databases">
        <title>Luteimonas sp. SX5, whole genome shotgun sequencing project.</title>
        <authorList>
            <person name="Zhao G."/>
            <person name="Shen L."/>
        </authorList>
    </citation>
    <scope>NUCLEOTIDE SEQUENCE [LARGE SCALE GENOMIC DNA]</scope>
    <source>
        <strain evidence="7 8">SX5</strain>
    </source>
</reference>
<feature type="chain" id="PRO_5046113136" evidence="4">
    <location>
        <begin position="28"/>
        <end position="711"/>
    </location>
</feature>
<dbReference type="Gene3D" id="2.130.10.120">
    <property type="entry name" value="Prolyl oligopeptidase, N-terminal domain"/>
    <property type="match status" value="1"/>
</dbReference>
<dbReference type="InterPro" id="IPR029058">
    <property type="entry name" value="AB_hydrolase_fold"/>
</dbReference>
<dbReference type="InterPro" id="IPR023302">
    <property type="entry name" value="Pept_S9A_N"/>
</dbReference>
<comment type="caution">
    <text evidence="7">The sequence shown here is derived from an EMBL/GenBank/DDBJ whole genome shotgun (WGS) entry which is preliminary data.</text>
</comment>
<dbReference type="SUPFAM" id="SSF53474">
    <property type="entry name" value="alpha/beta-Hydrolases"/>
    <property type="match status" value="1"/>
</dbReference>
<dbReference type="InterPro" id="IPR001375">
    <property type="entry name" value="Peptidase_S9_cat"/>
</dbReference>
<evidence type="ECO:0000256" key="2">
    <source>
        <dbReference type="ARBA" id="ARBA00022801"/>
    </source>
</evidence>
<sequence length="711" mass="79066">MSKLSQACHTLLMASGLAASVAGAAHAQEADKVTDPSDTYAWLEGVEDQKALEWVRAENAKTEAELAATPEFKKLEGEIRAILDSDAKIPGVEKIGDYYYNFWKDAKHERGLWRRTTLEEYRKPQPQWETVIDLDALNVAENRSGEEKWVWHGADCFKPEYKRCLVALSPGGSDADVTREFDLTTKQWVKDGFFRKEAKGALGWIDQDTVYVFTDFGPGTLTSSGYPRIVKQWKRGTPIESAQVVYEGKADDMYIAAMHDNTPGYERDFVSRTIAFYNDELYLRGKDGKLSKIDVPNSVNKSVHKQWLTLELREPWTVGGKTYAAGSLIAARFDDFMAGKRDFDVLFEPTEKTSLQSFVWTKSHVVLNVLDDVKNKLSVLTPGTGGWKKGEFVGAPAFGTLAVGAVDEDDSDAVWLTATDYLTPTTLSLVEIGKQPEQLKAMPVFFDASRDVIEQHFATSKDGTKVPYFIVRPKDMKLDGSTPTLLYGYGGFEISLTPAYSGGIGKGWLEKGGAYVVANIRGGGEYGPRWHQAALKANRHKAYEDFAAVAQDLVARKITSVKRLGIQGGSNGGLLTGNMLTQYPELFGAVVVQVPLLDMKRYSHLLAGASWMAEYGDPDKPEEWKFIQTFSPYHLFDASKTYPPTIFMTSTKDDRVHPGHARKMMAKMQAAGKDVRYYENIEGGHGGAANNAQQAHMNALAYTFLWKELTK</sequence>
<dbReference type="Pfam" id="PF00326">
    <property type="entry name" value="Peptidase_S9"/>
    <property type="match status" value="1"/>
</dbReference>
<dbReference type="InterPro" id="IPR051167">
    <property type="entry name" value="Prolyl_oligopep/macrocyclase"/>
</dbReference>
<dbReference type="EMBL" id="JAMBEP010000001">
    <property type="protein sequence ID" value="MCL1634886.1"/>
    <property type="molecule type" value="Genomic_DNA"/>
</dbReference>
<dbReference type="PANTHER" id="PTHR42881:SF13">
    <property type="entry name" value="PROLYL ENDOPEPTIDASE"/>
    <property type="match status" value="1"/>
</dbReference>